<feature type="compositionally biased region" description="Low complexity" evidence="1">
    <location>
        <begin position="757"/>
        <end position="769"/>
    </location>
</feature>
<organism evidence="2 3">
    <name type="scientific">Adineta ricciae</name>
    <name type="common">Rotifer</name>
    <dbReference type="NCBI Taxonomy" id="249248"/>
    <lineage>
        <taxon>Eukaryota</taxon>
        <taxon>Metazoa</taxon>
        <taxon>Spiralia</taxon>
        <taxon>Gnathifera</taxon>
        <taxon>Rotifera</taxon>
        <taxon>Eurotatoria</taxon>
        <taxon>Bdelloidea</taxon>
        <taxon>Adinetida</taxon>
        <taxon>Adinetidae</taxon>
        <taxon>Adineta</taxon>
    </lineage>
</organism>
<feature type="compositionally biased region" description="Basic residues" evidence="1">
    <location>
        <begin position="829"/>
        <end position="839"/>
    </location>
</feature>
<feature type="region of interest" description="Disordered" evidence="1">
    <location>
        <begin position="968"/>
        <end position="992"/>
    </location>
</feature>
<protein>
    <submittedName>
        <fullName evidence="2">Uncharacterized protein</fullName>
    </submittedName>
</protein>
<gene>
    <name evidence="2" type="ORF">XAT740_LOCUS5367</name>
</gene>
<name>A0A813VZR8_ADIRI</name>
<comment type="caution">
    <text evidence="2">The sequence shown here is derived from an EMBL/GenBank/DDBJ whole genome shotgun (WGS) entry which is preliminary data.</text>
</comment>
<dbReference type="PANTHER" id="PTHR15109:SF3">
    <property type="entry name" value="PROTEIN FAM193B"/>
    <property type="match status" value="1"/>
</dbReference>
<dbReference type="InterPro" id="IPR029717">
    <property type="entry name" value="FAM193"/>
</dbReference>
<evidence type="ECO:0000256" key="1">
    <source>
        <dbReference type="SAM" id="MobiDB-lite"/>
    </source>
</evidence>
<feature type="region of interest" description="Disordered" evidence="1">
    <location>
        <begin position="688"/>
        <end position="850"/>
    </location>
</feature>
<dbReference type="EMBL" id="CAJNOR010000230">
    <property type="protein sequence ID" value="CAF0848762.1"/>
    <property type="molecule type" value="Genomic_DNA"/>
</dbReference>
<evidence type="ECO:0000313" key="3">
    <source>
        <dbReference type="Proteomes" id="UP000663828"/>
    </source>
</evidence>
<keyword evidence="3" id="KW-1185">Reference proteome</keyword>
<feature type="region of interest" description="Disordered" evidence="1">
    <location>
        <begin position="410"/>
        <end position="485"/>
    </location>
</feature>
<sequence>MSSEDQNKPQILSCLNCHSLNDENNNFSKSNCTNCAHRNEKESQRLMIAPDISSDDESSCSSCLSVHDSEFISLDTRKLWHTVAHLIKSIYHQTDREFPNTLTANDLSQAKEYVQILTQSDSESLFNKLEVIVVEYINEVRSQVLKRIQTCSKASNDVQLFISYLLDKYQTFIQAVKHVSTIVSYFEENYLKSFQLTWLLYNQHLFEKFVYMDKKVQDSMSEMADLLQPTTNTSTNKTEYSPAEYTQLINRFLEFYEQMSEIACLYKDCQTKMSSMTRNPMNQNPNPIGLVVKTKKKKTCKKKQGNMNSTITSAVNIPLGNILSAAVAPSQQGSNGSSIGSGVGGKESSSISSFDDYLLDNNTSSSSFTKEEPDQLIENTNTEVHNQLFQGMLKQLSPPTQIQQEVDELKVNESSTTTDTNEEKPKPVENEKPTSNAATTKKLKSSRRKESSNTTAKLSSSTLPKTSLTPDIILPPKPPPSTASKLQADLRSLTIPPLNKTETSACPSLLSAKIQSVSFTAGTFASITTDQPTALPSTNHKRLNINLSSRTGPSTAKREQIIRQCAVANDIDALLSSLQSSRLNSDSQRSSLNNKMTDFCYCDLFPDSNSSTSNSCAACAPTPSSSTSASGLNSCGVERKGRLQLRAKHQLVQDANDEPKLLTGNKSKSKICDNNIDDLVRFIDGEETSTDRSTTKKNKKKKDKQAKSNASNDDAQQKKSDEAIVKDPVVENLQPLSKRKQKAKLKLEQQEKMIEESSTIPSPISTPLSSSPPPSSSCSLSEKIDSEPTTTKSLPEVPLPPEEEVNWITISRKQSKHKPTPPAPMPTKPTKHQTNKKTKPTNISTLAQPKVIPEIVQNSNKQQLPATTVVPKRVQNPVKSHAQEKSETPSAWATLEQPPVPPTSTLLATAPVFVPSSTLIKPNRVNDTLSLEEPSSSSLYWNPNEYHPPGPVQRPIATFLPAPGPLSTTASRCIQRPSSDSRTATNLPEYSPMNYTVGNSTSTWNDLPGTNTNPTPWKYSDNEKQYQTSTTIQNDFPLYDPFKSGAALNIPSSNLLNNCIGDLFVNSSNAQDNDADVMNALEKEIENLKKYYMD</sequence>
<dbReference type="Proteomes" id="UP000663828">
    <property type="component" value="Unassembled WGS sequence"/>
</dbReference>
<feature type="region of interest" description="Disordered" evidence="1">
    <location>
        <begin position="329"/>
        <end position="357"/>
    </location>
</feature>
<feature type="compositionally biased region" description="Basic and acidic residues" evidence="1">
    <location>
        <begin position="715"/>
        <end position="729"/>
    </location>
</feature>
<feature type="compositionally biased region" description="Basic and acidic residues" evidence="1">
    <location>
        <begin position="421"/>
        <end position="432"/>
    </location>
</feature>
<dbReference type="GO" id="GO:0005634">
    <property type="term" value="C:nucleus"/>
    <property type="evidence" value="ECO:0007669"/>
    <property type="project" value="TreeGrafter"/>
</dbReference>
<proteinExistence type="predicted"/>
<evidence type="ECO:0000313" key="2">
    <source>
        <dbReference type="EMBL" id="CAF0848762.1"/>
    </source>
</evidence>
<accession>A0A813VZR8</accession>
<dbReference type="GO" id="GO:0005737">
    <property type="term" value="C:cytoplasm"/>
    <property type="evidence" value="ECO:0007669"/>
    <property type="project" value="TreeGrafter"/>
</dbReference>
<feature type="compositionally biased region" description="Basic residues" evidence="1">
    <location>
        <begin position="695"/>
        <end position="704"/>
    </location>
</feature>
<dbReference type="PANTHER" id="PTHR15109">
    <property type="entry name" value="AGAP004327-PA"/>
    <property type="match status" value="1"/>
</dbReference>
<feature type="compositionally biased region" description="Low complexity" evidence="1">
    <location>
        <begin position="452"/>
        <end position="472"/>
    </location>
</feature>
<feature type="compositionally biased region" description="Basic and acidic residues" evidence="1">
    <location>
        <begin position="745"/>
        <end position="755"/>
    </location>
</feature>
<dbReference type="AlphaFoldDB" id="A0A813VZR8"/>
<reference evidence="2" key="1">
    <citation type="submission" date="2021-02" db="EMBL/GenBank/DDBJ databases">
        <authorList>
            <person name="Nowell W R."/>
        </authorList>
    </citation>
    <scope>NUCLEOTIDE SEQUENCE</scope>
</reference>